<keyword evidence="8 11" id="KW-1133">Transmembrane helix</keyword>
<evidence type="ECO:0000256" key="10">
    <source>
        <dbReference type="SAM" id="MobiDB-lite"/>
    </source>
</evidence>
<dbReference type="GO" id="GO:0055085">
    <property type="term" value="P:transmembrane transport"/>
    <property type="evidence" value="ECO:0007669"/>
    <property type="project" value="InterPro"/>
</dbReference>
<feature type="domain" description="TonB C-terminal" evidence="12">
    <location>
        <begin position="135"/>
        <end position="231"/>
    </location>
</feature>
<comment type="subcellular location">
    <subcellularLocation>
        <location evidence="1">Cell inner membrane</location>
        <topology evidence="1">Single-pass membrane protein</topology>
        <orientation evidence="1">Periplasmic side</orientation>
    </subcellularLocation>
</comment>
<feature type="transmembrane region" description="Helical" evidence="11">
    <location>
        <begin position="12"/>
        <end position="31"/>
    </location>
</feature>
<evidence type="ECO:0000256" key="6">
    <source>
        <dbReference type="ARBA" id="ARBA00022692"/>
    </source>
</evidence>
<keyword evidence="4" id="KW-1003">Cell membrane</keyword>
<evidence type="ECO:0000256" key="3">
    <source>
        <dbReference type="ARBA" id="ARBA00022448"/>
    </source>
</evidence>
<dbReference type="SUPFAM" id="SSF74653">
    <property type="entry name" value="TolA/TonB C-terminal domain"/>
    <property type="match status" value="1"/>
</dbReference>
<comment type="caution">
    <text evidence="13">The sequence shown here is derived from an EMBL/GenBank/DDBJ whole genome shotgun (WGS) entry which is preliminary data.</text>
</comment>
<evidence type="ECO:0000313" key="14">
    <source>
        <dbReference type="Proteomes" id="UP000248614"/>
    </source>
</evidence>
<evidence type="ECO:0000313" key="13">
    <source>
        <dbReference type="EMBL" id="PZO75502.1"/>
    </source>
</evidence>
<evidence type="ECO:0000256" key="7">
    <source>
        <dbReference type="ARBA" id="ARBA00022927"/>
    </source>
</evidence>
<sequence>MAYADQKAGSGRIVALIIVGILHVVIGYAFISGLAYKYVKKVTEDTETFDVEEPPPPPEEIPPPPPPPEQPQPQSPPPVVTPPPIVRTQAPPPVVIQSVTTPPPTYNPVPVAAPPAPPAPAAPPAPPAPVISKAAGIRGNPGSWVTDADYPASALNAGEEGVSGLTFEVNANGRIENCRVSSSSGSSTLDRTACRLVTSRGRYTPALDAAGRPTFGGTKTLRFTWKLPADR</sequence>
<dbReference type="GO" id="GO:0031992">
    <property type="term" value="F:energy transducer activity"/>
    <property type="evidence" value="ECO:0007669"/>
    <property type="project" value="TreeGrafter"/>
</dbReference>
<dbReference type="InterPro" id="IPR037682">
    <property type="entry name" value="TonB_C"/>
</dbReference>
<organism evidence="13 14">
    <name type="scientific">Sphingomonas hengshuiensis</name>
    <dbReference type="NCBI Taxonomy" id="1609977"/>
    <lineage>
        <taxon>Bacteria</taxon>
        <taxon>Pseudomonadati</taxon>
        <taxon>Pseudomonadota</taxon>
        <taxon>Alphaproteobacteria</taxon>
        <taxon>Sphingomonadales</taxon>
        <taxon>Sphingomonadaceae</taxon>
        <taxon>Sphingomonas</taxon>
    </lineage>
</organism>
<evidence type="ECO:0000256" key="5">
    <source>
        <dbReference type="ARBA" id="ARBA00022519"/>
    </source>
</evidence>
<protein>
    <submittedName>
        <fullName evidence="13">Energy transducer TonB</fullName>
    </submittedName>
</protein>
<proteinExistence type="inferred from homology"/>
<evidence type="ECO:0000256" key="1">
    <source>
        <dbReference type="ARBA" id="ARBA00004383"/>
    </source>
</evidence>
<feature type="compositionally biased region" description="Pro residues" evidence="10">
    <location>
        <begin position="54"/>
        <end position="90"/>
    </location>
</feature>
<comment type="similarity">
    <text evidence="2">Belongs to the TonB family.</text>
</comment>
<dbReference type="Proteomes" id="UP000248614">
    <property type="component" value="Unassembled WGS sequence"/>
</dbReference>
<evidence type="ECO:0000256" key="4">
    <source>
        <dbReference type="ARBA" id="ARBA00022475"/>
    </source>
</evidence>
<dbReference type="Pfam" id="PF03544">
    <property type="entry name" value="TonB_C"/>
    <property type="match status" value="1"/>
</dbReference>
<dbReference type="NCBIfam" id="TIGR01352">
    <property type="entry name" value="tonB_Cterm"/>
    <property type="match status" value="1"/>
</dbReference>
<feature type="region of interest" description="Disordered" evidence="10">
    <location>
        <begin position="47"/>
        <end position="90"/>
    </location>
</feature>
<evidence type="ECO:0000259" key="12">
    <source>
        <dbReference type="PROSITE" id="PS52015"/>
    </source>
</evidence>
<dbReference type="InterPro" id="IPR051045">
    <property type="entry name" value="TonB-dependent_transducer"/>
</dbReference>
<dbReference type="GO" id="GO:0015031">
    <property type="term" value="P:protein transport"/>
    <property type="evidence" value="ECO:0007669"/>
    <property type="project" value="UniProtKB-KW"/>
</dbReference>
<keyword evidence="7" id="KW-0653">Protein transport</keyword>
<dbReference type="Gene3D" id="3.30.1150.10">
    <property type="match status" value="1"/>
</dbReference>
<name>A0A2W4Z4V3_9SPHN</name>
<evidence type="ECO:0000256" key="8">
    <source>
        <dbReference type="ARBA" id="ARBA00022989"/>
    </source>
</evidence>
<dbReference type="PANTHER" id="PTHR33446">
    <property type="entry name" value="PROTEIN TONB-RELATED"/>
    <property type="match status" value="1"/>
</dbReference>
<gene>
    <name evidence="13" type="ORF">DI632_11885</name>
</gene>
<keyword evidence="5" id="KW-0997">Cell inner membrane</keyword>
<keyword evidence="3" id="KW-0813">Transport</keyword>
<accession>A0A2W4Z4V3</accession>
<dbReference type="InterPro" id="IPR006260">
    <property type="entry name" value="TonB/TolA_C"/>
</dbReference>
<evidence type="ECO:0000256" key="11">
    <source>
        <dbReference type="SAM" id="Phobius"/>
    </source>
</evidence>
<dbReference type="PANTHER" id="PTHR33446:SF2">
    <property type="entry name" value="PROTEIN TONB"/>
    <property type="match status" value="1"/>
</dbReference>
<dbReference type="EMBL" id="QFNF01000033">
    <property type="protein sequence ID" value="PZO75502.1"/>
    <property type="molecule type" value="Genomic_DNA"/>
</dbReference>
<evidence type="ECO:0000256" key="9">
    <source>
        <dbReference type="ARBA" id="ARBA00023136"/>
    </source>
</evidence>
<dbReference type="PROSITE" id="PS52015">
    <property type="entry name" value="TONB_CTD"/>
    <property type="match status" value="1"/>
</dbReference>
<keyword evidence="6 11" id="KW-0812">Transmembrane</keyword>
<dbReference type="AlphaFoldDB" id="A0A2W4Z4V3"/>
<keyword evidence="9 11" id="KW-0472">Membrane</keyword>
<dbReference type="GO" id="GO:0098797">
    <property type="term" value="C:plasma membrane protein complex"/>
    <property type="evidence" value="ECO:0007669"/>
    <property type="project" value="TreeGrafter"/>
</dbReference>
<reference evidence="13 14" key="1">
    <citation type="submission" date="2017-08" db="EMBL/GenBank/DDBJ databases">
        <title>Infants hospitalized years apart are colonized by the same room-sourced microbial strains.</title>
        <authorList>
            <person name="Brooks B."/>
            <person name="Olm M.R."/>
            <person name="Firek B.A."/>
            <person name="Baker R."/>
            <person name="Thomas B.C."/>
            <person name="Morowitz M.J."/>
            <person name="Banfield J.F."/>
        </authorList>
    </citation>
    <scope>NUCLEOTIDE SEQUENCE [LARGE SCALE GENOMIC DNA]</scope>
    <source>
        <strain evidence="13">S2_018_000_R3_110</strain>
    </source>
</reference>
<evidence type="ECO:0000256" key="2">
    <source>
        <dbReference type="ARBA" id="ARBA00006555"/>
    </source>
</evidence>